<feature type="transmembrane region" description="Helical" evidence="6">
    <location>
        <begin position="343"/>
        <end position="363"/>
    </location>
</feature>
<keyword evidence="2" id="KW-1003">Cell membrane</keyword>
<dbReference type="OrthoDB" id="4335859at2"/>
<evidence type="ECO:0000256" key="1">
    <source>
        <dbReference type="ARBA" id="ARBA00004651"/>
    </source>
</evidence>
<proteinExistence type="predicted"/>
<dbReference type="SUPFAM" id="SSF103473">
    <property type="entry name" value="MFS general substrate transporter"/>
    <property type="match status" value="1"/>
</dbReference>
<feature type="transmembrane region" description="Helical" evidence="6">
    <location>
        <begin position="149"/>
        <end position="171"/>
    </location>
</feature>
<feature type="transmembrane region" description="Helical" evidence="6">
    <location>
        <begin position="255"/>
        <end position="275"/>
    </location>
</feature>
<comment type="caution">
    <text evidence="8">The sequence shown here is derived from an EMBL/GenBank/DDBJ whole genome shotgun (WGS) entry which is preliminary data.</text>
</comment>
<reference evidence="8 9" key="1">
    <citation type="submission" date="2018-01" db="EMBL/GenBank/DDBJ databases">
        <title>Draft genome sequence of Nonomuraea sp. KC333.</title>
        <authorList>
            <person name="Sahin N."/>
            <person name="Saygin H."/>
            <person name="Ay H."/>
        </authorList>
    </citation>
    <scope>NUCLEOTIDE SEQUENCE [LARGE SCALE GENOMIC DNA]</scope>
    <source>
        <strain evidence="8 9">KC333</strain>
    </source>
</reference>
<dbReference type="PANTHER" id="PTHR43124:SF3">
    <property type="entry name" value="CHLORAMPHENICOL EFFLUX PUMP RV0191"/>
    <property type="match status" value="1"/>
</dbReference>
<comment type="subcellular location">
    <subcellularLocation>
        <location evidence="1">Cell membrane</location>
        <topology evidence="1">Multi-pass membrane protein</topology>
    </subcellularLocation>
</comment>
<dbReference type="InterPro" id="IPR020846">
    <property type="entry name" value="MFS_dom"/>
</dbReference>
<dbReference type="PROSITE" id="PS50850">
    <property type="entry name" value="MFS"/>
    <property type="match status" value="1"/>
</dbReference>
<dbReference type="GO" id="GO:0022857">
    <property type="term" value="F:transmembrane transporter activity"/>
    <property type="evidence" value="ECO:0007669"/>
    <property type="project" value="InterPro"/>
</dbReference>
<feature type="transmembrane region" description="Helical" evidence="6">
    <location>
        <begin position="29"/>
        <end position="51"/>
    </location>
</feature>
<keyword evidence="4 6" id="KW-1133">Transmembrane helix</keyword>
<evidence type="ECO:0000256" key="3">
    <source>
        <dbReference type="ARBA" id="ARBA00022692"/>
    </source>
</evidence>
<dbReference type="InterPro" id="IPR036259">
    <property type="entry name" value="MFS_trans_sf"/>
</dbReference>
<evidence type="ECO:0000256" key="5">
    <source>
        <dbReference type="ARBA" id="ARBA00023136"/>
    </source>
</evidence>
<keyword evidence="5 6" id="KW-0472">Membrane</keyword>
<evidence type="ECO:0000313" key="9">
    <source>
        <dbReference type="Proteomes" id="UP000249304"/>
    </source>
</evidence>
<accession>A0A2W2FFC7</accession>
<evidence type="ECO:0000259" key="7">
    <source>
        <dbReference type="PROSITE" id="PS50850"/>
    </source>
</evidence>
<sequence length="387" mass="39191">MTLAVFLYVTTEALPIGLLPLIATDLGVGASAVGLLVTGYGLVIVVVTVPLTRLTRRLPRRPLLCVLLAVFVVATCLSAVAWDYWLLMAARMVTALSQALFWAVVTPAAAGLFRAEVRGRALSILYAGASTATLAGIPAGTWLGRLTDWRVAFAVLSGLGLLALVTVAAVLPGTPAGQGAADRGSAPDRGRYLSIVATTAMAVTGAFTAFTYISPFLTGVSGFAESSIGPLLLARGIAGLAGVFVVGYLIDRHGWLTMTGLVGLQALALAGQYAFGASQVATVVMISLSGFTLAGLTAALGSRVLVYAPGESVMASAGTSTAFNTGITAGALFGGVLLTGPGVHSTALAGALLSLAAFAVALAEPLLSSRRNVASATTSEPLTEHVM</sequence>
<organism evidence="8 9">
    <name type="scientific">Nonomuraea aridisoli</name>
    <dbReference type="NCBI Taxonomy" id="2070368"/>
    <lineage>
        <taxon>Bacteria</taxon>
        <taxon>Bacillati</taxon>
        <taxon>Actinomycetota</taxon>
        <taxon>Actinomycetes</taxon>
        <taxon>Streptosporangiales</taxon>
        <taxon>Streptosporangiaceae</taxon>
        <taxon>Nonomuraea</taxon>
    </lineage>
</organism>
<evidence type="ECO:0000256" key="4">
    <source>
        <dbReference type="ARBA" id="ARBA00022989"/>
    </source>
</evidence>
<dbReference type="Pfam" id="PF07690">
    <property type="entry name" value="MFS_1"/>
    <property type="match status" value="1"/>
</dbReference>
<dbReference type="PANTHER" id="PTHR43124">
    <property type="entry name" value="PURINE EFFLUX PUMP PBUE"/>
    <property type="match status" value="1"/>
</dbReference>
<evidence type="ECO:0000313" key="8">
    <source>
        <dbReference type="EMBL" id="PZG23368.1"/>
    </source>
</evidence>
<evidence type="ECO:0000256" key="2">
    <source>
        <dbReference type="ARBA" id="ARBA00022475"/>
    </source>
</evidence>
<dbReference type="CDD" id="cd17324">
    <property type="entry name" value="MFS_NepI_like"/>
    <property type="match status" value="1"/>
</dbReference>
<feature type="transmembrane region" description="Helical" evidence="6">
    <location>
        <begin position="313"/>
        <end position="337"/>
    </location>
</feature>
<dbReference type="Proteomes" id="UP000249304">
    <property type="component" value="Unassembled WGS sequence"/>
</dbReference>
<feature type="transmembrane region" description="Helical" evidence="6">
    <location>
        <begin position="88"/>
        <end position="112"/>
    </location>
</feature>
<dbReference type="GO" id="GO:0005886">
    <property type="term" value="C:plasma membrane"/>
    <property type="evidence" value="ECO:0007669"/>
    <property type="project" value="UniProtKB-SubCell"/>
</dbReference>
<dbReference type="InterPro" id="IPR011701">
    <property type="entry name" value="MFS"/>
</dbReference>
<dbReference type="Gene3D" id="1.20.1250.20">
    <property type="entry name" value="MFS general substrate transporter like domains"/>
    <property type="match status" value="1"/>
</dbReference>
<protein>
    <submittedName>
        <fullName evidence="8">MFS transporter</fullName>
    </submittedName>
</protein>
<evidence type="ECO:0000256" key="6">
    <source>
        <dbReference type="SAM" id="Phobius"/>
    </source>
</evidence>
<feature type="domain" description="Major facilitator superfamily (MFS) profile" evidence="7">
    <location>
        <begin position="1"/>
        <end position="368"/>
    </location>
</feature>
<dbReference type="AlphaFoldDB" id="A0A2W2FFC7"/>
<dbReference type="EMBL" id="POUD01000003">
    <property type="protein sequence ID" value="PZG23368.1"/>
    <property type="molecule type" value="Genomic_DNA"/>
</dbReference>
<name>A0A2W2FFC7_9ACTN</name>
<feature type="transmembrane region" description="Helical" evidence="6">
    <location>
        <begin position="192"/>
        <end position="212"/>
    </location>
</feature>
<feature type="transmembrane region" description="Helical" evidence="6">
    <location>
        <begin position="63"/>
        <end position="82"/>
    </location>
</feature>
<keyword evidence="3 6" id="KW-0812">Transmembrane</keyword>
<dbReference type="InterPro" id="IPR050189">
    <property type="entry name" value="MFS_Efflux_Transporters"/>
</dbReference>
<gene>
    <name evidence="8" type="ORF">C1J01_01525</name>
</gene>
<keyword evidence="9" id="KW-1185">Reference proteome</keyword>
<feature type="transmembrane region" description="Helical" evidence="6">
    <location>
        <begin position="232"/>
        <end position="250"/>
    </location>
</feature>
<feature type="transmembrane region" description="Helical" evidence="6">
    <location>
        <begin position="281"/>
        <end position="301"/>
    </location>
</feature>
<feature type="transmembrane region" description="Helical" evidence="6">
    <location>
        <begin position="124"/>
        <end position="143"/>
    </location>
</feature>